<dbReference type="SUPFAM" id="SSF56219">
    <property type="entry name" value="DNase I-like"/>
    <property type="match status" value="1"/>
</dbReference>
<evidence type="ECO:0000313" key="2">
    <source>
        <dbReference type="EMBL" id="PLW35869.1"/>
    </source>
</evidence>
<feature type="domain" description="Endonuclease/exonuclease/phosphatase" evidence="1">
    <location>
        <begin position="1"/>
        <end position="84"/>
    </location>
</feature>
<gene>
    <name evidence="2" type="ORF">PCANC_22927</name>
</gene>
<name>A0A2N5UDN6_9BASI</name>
<dbReference type="GO" id="GO:0003824">
    <property type="term" value="F:catalytic activity"/>
    <property type="evidence" value="ECO:0007669"/>
    <property type="project" value="InterPro"/>
</dbReference>
<dbReference type="EMBL" id="PGCJ01000249">
    <property type="protein sequence ID" value="PLW35869.1"/>
    <property type="molecule type" value="Genomic_DNA"/>
</dbReference>
<dbReference type="InterPro" id="IPR036691">
    <property type="entry name" value="Endo/exonu/phosph_ase_sf"/>
</dbReference>
<evidence type="ECO:0000259" key="1">
    <source>
        <dbReference type="Pfam" id="PF14529"/>
    </source>
</evidence>
<reference evidence="2 3" key="1">
    <citation type="submission" date="2017-11" db="EMBL/GenBank/DDBJ databases">
        <title>De novo assembly and phasing of dikaryotic genomes from two isolates of Puccinia coronata f. sp. avenae, the causal agent of oat crown rust.</title>
        <authorList>
            <person name="Miller M.E."/>
            <person name="Zhang Y."/>
            <person name="Omidvar V."/>
            <person name="Sperschneider J."/>
            <person name="Schwessinger B."/>
            <person name="Raley C."/>
            <person name="Palmer J.M."/>
            <person name="Garnica D."/>
            <person name="Upadhyaya N."/>
            <person name="Rathjen J."/>
            <person name="Taylor J.M."/>
            <person name="Park R.F."/>
            <person name="Dodds P.N."/>
            <person name="Hirsch C.D."/>
            <person name="Kianian S.F."/>
            <person name="Figueroa M."/>
        </authorList>
    </citation>
    <scope>NUCLEOTIDE SEQUENCE [LARGE SCALE GENOMIC DNA]</scope>
    <source>
        <strain evidence="2">12NC29</strain>
    </source>
</reference>
<dbReference type="Gene3D" id="3.60.10.10">
    <property type="entry name" value="Endonuclease/exonuclease/phosphatase"/>
    <property type="match status" value="1"/>
</dbReference>
<protein>
    <recommendedName>
        <fullName evidence="1">Endonuclease/exonuclease/phosphatase domain-containing protein</fullName>
    </recommendedName>
</protein>
<dbReference type="Proteomes" id="UP000235388">
    <property type="component" value="Unassembled WGS sequence"/>
</dbReference>
<evidence type="ECO:0000313" key="3">
    <source>
        <dbReference type="Proteomes" id="UP000235388"/>
    </source>
</evidence>
<comment type="caution">
    <text evidence="2">The sequence shown here is derived from an EMBL/GenBank/DDBJ whole genome shotgun (WGS) entry which is preliminary data.</text>
</comment>
<dbReference type="InterPro" id="IPR005135">
    <property type="entry name" value="Endo/exonuclease/phosphatase"/>
</dbReference>
<keyword evidence="3" id="KW-1185">Reference proteome</keyword>
<organism evidence="2 3">
    <name type="scientific">Puccinia coronata f. sp. avenae</name>
    <dbReference type="NCBI Taxonomy" id="200324"/>
    <lineage>
        <taxon>Eukaryota</taxon>
        <taxon>Fungi</taxon>
        <taxon>Dikarya</taxon>
        <taxon>Basidiomycota</taxon>
        <taxon>Pucciniomycotina</taxon>
        <taxon>Pucciniomycetes</taxon>
        <taxon>Pucciniales</taxon>
        <taxon>Pucciniaceae</taxon>
        <taxon>Puccinia</taxon>
    </lineage>
</organism>
<dbReference type="AlphaFoldDB" id="A0A2N5UDN6"/>
<accession>A0A2N5UDN6</accession>
<dbReference type="Pfam" id="PF14529">
    <property type="entry name" value="Exo_endo_phos_2"/>
    <property type="match status" value="1"/>
</dbReference>
<dbReference type="OrthoDB" id="2505506at2759"/>
<proteinExistence type="predicted"/>
<sequence length="263" mass="28939">MDSNLHHHSWNPPGYKHVHKTAKSLVATCGKNGFRLISNKNSPTFLSSRGSKTTIDLTWANFLAAKLISNTATSSNIHSSNHQKLVTTISLAPPGPVVAPKATKIDQDVLRADVKNNLAQLSDHLTQLSIDEAKMCLTSSIFGAWQAQDPTPENVEKFNYWNGFFRETVARLKQQHWRTFLASTNSTSVFQAFQFTKTRSGGSILPLRGPTSDITSNKEEQAALLFEGTSVVTSKCNLAEVPPTKDAAFVTYPPVTREEPNNN</sequence>